<dbReference type="GO" id="GO:0005096">
    <property type="term" value="F:GTPase activator activity"/>
    <property type="evidence" value="ECO:0007669"/>
    <property type="project" value="TreeGrafter"/>
</dbReference>
<keyword evidence="1" id="KW-0862">Zinc</keyword>
<evidence type="ECO:0000256" key="1">
    <source>
        <dbReference type="ARBA" id="ARBA00022771"/>
    </source>
</evidence>
<dbReference type="PANTHER" id="PTHR45819">
    <property type="entry name" value="CENTAURIN-GAMMA-1A"/>
    <property type="match status" value="1"/>
</dbReference>
<name>A0A3M0LC29_HIRRU</name>
<dbReference type="OrthoDB" id="6136903at2759"/>
<evidence type="ECO:0000313" key="2">
    <source>
        <dbReference type="EMBL" id="RMC22576.1"/>
    </source>
</evidence>
<gene>
    <name evidence="2" type="ORF">DUI87_00414</name>
</gene>
<evidence type="ECO:0000313" key="3">
    <source>
        <dbReference type="Proteomes" id="UP000269221"/>
    </source>
</evidence>
<dbReference type="GO" id="GO:0008270">
    <property type="term" value="F:zinc ion binding"/>
    <property type="evidence" value="ECO:0007669"/>
    <property type="project" value="UniProtKB-KW"/>
</dbReference>
<dbReference type="InterPro" id="IPR051282">
    <property type="entry name" value="Arf-GAP_GTPase_ANK_PH"/>
</dbReference>
<protein>
    <submittedName>
        <fullName evidence="2">Uncharacterized protein</fullName>
    </submittedName>
</protein>
<comment type="caution">
    <text evidence="2">The sequence shown here is derived from an EMBL/GenBank/DDBJ whole genome shotgun (WGS) entry which is preliminary data.</text>
</comment>
<dbReference type="PANTHER" id="PTHR45819:SF3">
    <property type="entry name" value="ARF-GAP WITH GTPASE, ANK REPEAT AND PH DOMAIN-CONTAINING PROTEIN 2"/>
    <property type="match status" value="1"/>
</dbReference>
<dbReference type="EMBL" id="QRBI01000064">
    <property type="protein sequence ID" value="RMC22576.1"/>
    <property type="molecule type" value="Genomic_DNA"/>
</dbReference>
<keyword evidence="1" id="KW-0863">Zinc-finger</keyword>
<proteinExistence type="predicted"/>
<keyword evidence="1" id="KW-0479">Metal-binding</keyword>
<dbReference type="GO" id="GO:0043524">
    <property type="term" value="P:negative regulation of neuron apoptotic process"/>
    <property type="evidence" value="ECO:0007669"/>
    <property type="project" value="TreeGrafter"/>
</dbReference>
<dbReference type="GO" id="GO:0003924">
    <property type="term" value="F:GTPase activity"/>
    <property type="evidence" value="ECO:0007669"/>
    <property type="project" value="TreeGrafter"/>
</dbReference>
<dbReference type="STRING" id="333673.A0A3M0LC29"/>
<accession>A0A3M0LC29</accession>
<reference evidence="2 3" key="1">
    <citation type="submission" date="2018-07" db="EMBL/GenBank/DDBJ databases">
        <title>A high quality draft genome assembly of the barn swallow (H. rustica rustica).</title>
        <authorList>
            <person name="Formenti G."/>
            <person name="Chiara M."/>
            <person name="Poveda L."/>
            <person name="Francoijs K.-J."/>
            <person name="Bonisoli-Alquati A."/>
            <person name="Canova L."/>
            <person name="Gianfranceschi L."/>
            <person name="Horner D.S."/>
            <person name="Saino N."/>
        </authorList>
    </citation>
    <scope>NUCLEOTIDE SEQUENCE [LARGE SCALE GENOMIC DNA]</scope>
    <source>
        <strain evidence="2">Chelidonia</strain>
        <tissue evidence="2">Blood</tissue>
    </source>
</reference>
<dbReference type="AlphaFoldDB" id="A0A3M0LC29"/>
<sequence length="129" mass="13721">MDSQSEAVAIQAIRNARGNSLCVDCGAPTRSGSRGFVPSTSSGCSWRRCPPPRRPLAERLLGAVRDRDLAAVLLLLAHSLKEQLNVATADADRRMALPLACDSAQVVVTQLAGVGTWRLWGTAAWAPGR</sequence>
<keyword evidence="3" id="KW-1185">Reference proteome</keyword>
<dbReference type="GO" id="GO:0005634">
    <property type="term" value="C:nucleus"/>
    <property type="evidence" value="ECO:0007669"/>
    <property type="project" value="TreeGrafter"/>
</dbReference>
<organism evidence="2 3">
    <name type="scientific">Hirundo rustica rustica</name>
    <dbReference type="NCBI Taxonomy" id="333673"/>
    <lineage>
        <taxon>Eukaryota</taxon>
        <taxon>Metazoa</taxon>
        <taxon>Chordata</taxon>
        <taxon>Craniata</taxon>
        <taxon>Vertebrata</taxon>
        <taxon>Euteleostomi</taxon>
        <taxon>Archelosauria</taxon>
        <taxon>Archosauria</taxon>
        <taxon>Dinosauria</taxon>
        <taxon>Saurischia</taxon>
        <taxon>Theropoda</taxon>
        <taxon>Coelurosauria</taxon>
        <taxon>Aves</taxon>
        <taxon>Neognathae</taxon>
        <taxon>Neoaves</taxon>
        <taxon>Telluraves</taxon>
        <taxon>Australaves</taxon>
        <taxon>Passeriformes</taxon>
        <taxon>Sylvioidea</taxon>
        <taxon>Hirundinidae</taxon>
        <taxon>Hirundo</taxon>
    </lineage>
</organism>
<dbReference type="Proteomes" id="UP000269221">
    <property type="component" value="Unassembled WGS sequence"/>
</dbReference>